<name>A0A2W1BJ25_HELAM</name>
<proteinExistence type="predicted"/>
<dbReference type="Proteomes" id="UP000249218">
    <property type="component" value="Unassembled WGS sequence"/>
</dbReference>
<protein>
    <submittedName>
        <fullName evidence="2">Uncharacterized protein</fullName>
    </submittedName>
</protein>
<dbReference type="OrthoDB" id="10472353at2759"/>
<dbReference type="EMBL" id="KZ150024">
    <property type="protein sequence ID" value="PZC74858.1"/>
    <property type="molecule type" value="Genomic_DNA"/>
</dbReference>
<evidence type="ECO:0000256" key="1">
    <source>
        <dbReference type="SAM" id="MobiDB-lite"/>
    </source>
</evidence>
<keyword evidence="3" id="KW-1185">Reference proteome</keyword>
<organism evidence="2 3">
    <name type="scientific">Helicoverpa armigera</name>
    <name type="common">Cotton bollworm</name>
    <name type="synonym">Heliothis armigera</name>
    <dbReference type="NCBI Taxonomy" id="29058"/>
    <lineage>
        <taxon>Eukaryota</taxon>
        <taxon>Metazoa</taxon>
        <taxon>Ecdysozoa</taxon>
        <taxon>Arthropoda</taxon>
        <taxon>Hexapoda</taxon>
        <taxon>Insecta</taxon>
        <taxon>Pterygota</taxon>
        <taxon>Neoptera</taxon>
        <taxon>Endopterygota</taxon>
        <taxon>Lepidoptera</taxon>
        <taxon>Glossata</taxon>
        <taxon>Ditrysia</taxon>
        <taxon>Noctuoidea</taxon>
        <taxon>Noctuidae</taxon>
        <taxon>Heliothinae</taxon>
        <taxon>Helicoverpa</taxon>
    </lineage>
</organism>
<gene>
    <name evidence="2" type="primary">HaOG207122</name>
    <name evidence="2" type="ORF">B5X24_HaOG207122</name>
</gene>
<sequence>MNQNSRNICASDLVAQFLQTVDDCKALTSTRKVLAPIPAARREVDPSELQRLDDYFDRMADLIMRAPRRPHDYTKPDSTQGNTERNRRPVPYKIKPRPVKVVSTMPVTVTQENERVTPSGPSE</sequence>
<evidence type="ECO:0000313" key="2">
    <source>
        <dbReference type="EMBL" id="PZC74858.1"/>
    </source>
</evidence>
<accession>A0A2W1BJ25</accession>
<feature type="compositionally biased region" description="Basic residues" evidence="1">
    <location>
        <begin position="88"/>
        <end position="98"/>
    </location>
</feature>
<evidence type="ECO:0000313" key="3">
    <source>
        <dbReference type="Proteomes" id="UP000249218"/>
    </source>
</evidence>
<reference evidence="2 3" key="1">
    <citation type="journal article" date="2017" name="BMC Biol.">
        <title>Genomic innovations, transcriptional plasticity and gene loss underlying the evolution and divergence of two highly polyphagous and invasive Helicoverpa pest species.</title>
        <authorList>
            <person name="Pearce S.L."/>
            <person name="Clarke D.F."/>
            <person name="East P.D."/>
            <person name="Elfekih S."/>
            <person name="Gordon K.H."/>
            <person name="Jermiin L.S."/>
            <person name="McGaughran A."/>
            <person name="Oakeshott J.G."/>
            <person name="Papanikolaou A."/>
            <person name="Perera O.P."/>
            <person name="Rane R.V."/>
            <person name="Richards S."/>
            <person name="Tay W.T."/>
            <person name="Walsh T.K."/>
            <person name="Anderson A."/>
            <person name="Anderson C.J."/>
            <person name="Asgari S."/>
            <person name="Board P.G."/>
            <person name="Bretschneider A."/>
            <person name="Campbell P.M."/>
            <person name="Chertemps T."/>
            <person name="Christeller J.T."/>
            <person name="Coppin C.W."/>
            <person name="Downes S.J."/>
            <person name="Duan G."/>
            <person name="Farnsworth C.A."/>
            <person name="Good R.T."/>
            <person name="Han L.B."/>
            <person name="Han Y.C."/>
            <person name="Hatje K."/>
            <person name="Horne I."/>
            <person name="Huang Y.P."/>
            <person name="Hughes D.S."/>
            <person name="Jacquin-Joly E."/>
            <person name="James W."/>
            <person name="Jhangiani S."/>
            <person name="Kollmar M."/>
            <person name="Kuwar S.S."/>
            <person name="Li S."/>
            <person name="Liu N.Y."/>
            <person name="Maibeche M.T."/>
            <person name="Miller J.R."/>
            <person name="Montagne N."/>
            <person name="Perry T."/>
            <person name="Qu J."/>
            <person name="Song S.V."/>
            <person name="Sutton G.G."/>
            <person name="Vogel H."/>
            <person name="Walenz B.P."/>
            <person name="Xu W."/>
            <person name="Zhang H.J."/>
            <person name="Zou Z."/>
            <person name="Batterham P."/>
            <person name="Edwards O.R."/>
            <person name="Feyereisen R."/>
            <person name="Gibbs R.A."/>
            <person name="Heckel D.G."/>
            <person name="McGrath A."/>
            <person name="Robin C."/>
            <person name="Scherer S.E."/>
            <person name="Worley K.C."/>
            <person name="Wu Y.D."/>
        </authorList>
    </citation>
    <scope>NUCLEOTIDE SEQUENCE [LARGE SCALE GENOMIC DNA]</scope>
    <source>
        <strain evidence="2">Harm_GR_Male_#8</strain>
        <tissue evidence="2">Whole organism</tissue>
    </source>
</reference>
<feature type="region of interest" description="Disordered" evidence="1">
    <location>
        <begin position="66"/>
        <end position="123"/>
    </location>
</feature>
<dbReference type="AlphaFoldDB" id="A0A2W1BJ25"/>